<dbReference type="InterPro" id="IPR032874">
    <property type="entry name" value="DDE_dom"/>
</dbReference>
<dbReference type="InterPro" id="IPR052183">
    <property type="entry name" value="IS_Transposase"/>
</dbReference>
<evidence type="ECO:0000313" key="2">
    <source>
        <dbReference type="EMBL" id="BAF53505.1"/>
    </source>
</evidence>
<evidence type="ECO:0000259" key="1">
    <source>
        <dbReference type="Pfam" id="PF13610"/>
    </source>
</evidence>
<dbReference type="EMBL" id="AP009044">
    <property type="protein sequence ID" value="BAF53505.1"/>
    <property type="molecule type" value="Genomic_DNA"/>
</dbReference>
<reference evidence="2" key="1">
    <citation type="journal article" date="2007" name="Microbiology">
        <title>Comparative analysis of the Corynebacterium glutamicum group and complete genome sequence of strain R.</title>
        <authorList>
            <person name="Yukawa H."/>
            <person name="Omumasaba C.A."/>
            <person name="Nonaka H."/>
            <person name="Kos P."/>
            <person name="Okai N."/>
            <person name="Suzuki N."/>
            <person name="Suda M."/>
            <person name="Tsuge Y."/>
            <person name="Watanabe J."/>
            <person name="Ikeda Y."/>
            <person name="Vertes A.A."/>
            <person name="Inui M."/>
        </authorList>
    </citation>
    <scope>NUCLEOTIDE SEQUENCE</scope>
    <source>
        <strain evidence="2">R</strain>
    </source>
</reference>
<dbReference type="KEGG" id="cgt:cgR_0537"/>
<dbReference type="PANTHER" id="PTHR35528:SF3">
    <property type="entry name" value="BLL1675 PROTEIN"/>
    <property type="match status" value="1"/>
</dbReference>
<dbReference type="Proteomes" id="UP000006698">
    <property type="component" value="Chromosome"/>
</dbReference>
<proteinExistence type="predicted"/>
<protein>
    <recommendedName>
        <fullName evidence="1">DDE domain-containing protein</fullName>
    </recommendedName>
</protein>
<dbReference type="PANTHER" id="PTHR35528">
    <property type="entry name" value="BLL1675 PROTEIN"/>
    <property type="match status" value="1"/>
</dbReference>
<name>A0AB72V880_CORGB</name>
<accession>A0AB72V880</accession>
<dbReference type="AlphaFoldDB" id="A0AB72V880"/>
<feature type="domain" description="DDE" evidence="1">
    <location>
        <begin position="17"/>
        <end position="116"/>
    </location>
</feature>
<dbReference type="Pfam" id="PF13610">
    <property type="entry name" value="DDE_Tnp_IS240"/>
    <property type="match status" value="1"/>
</dbReference>
<organism evidence="2">
    <name type="scientific">Corynebacterium glutamicum (strain R)</name>
    <dbReference type="NCBI Taxonomy" id="340322"/>
    <lineage>
        <taxon>Bacteria</taxon>
        <taxon>Bacillati</taxon>
        <taxon>Actinomycetota</taxon>
        <taxon>Actinomycetes</taxon>
        <taxon>Mycobacteriales</taxon>
        <taxon>Corynebacteriaceae</taxon>
        <taxon>Corynebacterium</taxon>
    </lineage>
</organism>
<gene>
    <name evidence="2" type="ordered locus">cgR_0537</name>
</gene>
<sequence>MRPTSGSATGGATSDLAITAGGQTLDFYLSPKRNVAAAKRFLAKTLRSNTITGSPRVINTDKAPSLTRAIAELKSEGICPPTVEHRQVKYLNNILEGDHGRLKRILGPKVAFKNLDICISDVERDGGDALDSRKGQGTMFALTGNRTRTR</sequence>